<dbReference type="PANTHER" id="PTHR45947:SF3">
    <property type="entry name" value="SULFOQUINOVOSYL TRANSFERASE SQD2"/>
    <property type="match status" value="1"/>
</dbReference>
<dbReference type="Pfam" id="PF13692">
    <property type="entry name" value="Glyco_trans_1_4"/>
    <property type="match status" value="1"/>
</dbReference>
<dbReference type="InterPro" id="IPR028098">
    <property type="entry name" value="Glyco_trans_4-like_N"/>
</dbReference>
<dbReference type="PANTHER" id="PTHR45947">
    <property type="entry name" value="SULFOQUINOVOSYL TRANSFERASE SQD2"/>
    <property type="match status" value="1"/>
</dbReference>
<dbReference type="Gene3D" id="3.40.50.2000">
    <property type="entry name" value="Glycogen Phosphorylase B"/>
    <property type="match status" value="2"/>
</dbReference>
<feature type="domain" description="Glycosyltransferase subfamily 4-like N-terminal" evidence="1">
    <location>
        <begin position="21"/>
        <end position="171"/>
    </location>
</feature>
<sequence length="366" mass="40963">MQRVLILQHVLKTYRLALFEQMHRQLAEQGIELHIAFASPDAVEKTKGDNCEQPPASYYSLIKTWQWRRLTWHVMSQPGSYDLIIVEQANRHLFNHYLMLRRVFAGRPKLALWGHGYDHQGHKKSWRQRIKRYLMGGADWFFAYTAPVAEYARSHGMAAEAITTLNNSIDTRVLAGQVYEYRRTSAKTEGLPVLLYCGALYQHKRLDLLLQSAQKLYQRGSISKLIILGAGPLQDTLPAADWLDYRGPCFGEDKARAYAEASLVLNPGLTGLAILDAFAAGLPYITCDLPVHSPEIAYLEDGVNGLLLPPLIDHIVCSVAAVLADSAEMQRLSQGALTASRQYSLQAMSTAFCNGIRQCLSTQEAG</sequence>
<protein>
    <recommendedName>
        <fullName evidence="1">Glycosyltransferase subfamily 4-like N-terminal domain-containing protein</fullName>
    </recommendedName>
</protein>
<evidence type="ECO:0000313" key="2">
    <source>
        <dbReference type="EMBL" id="GGD76683.1"/>
    </source>
</evidence>
<reference evidence="3" key="1">
    <citation type="journal article" date="2019" name="Int. J. Syst. Evol. Microbiol.">
        <title>The Global Catalogue of Microorganisms (GCM) 10K type strain sequencing project: providing services to taxonomists for standard genome sequencing and annotation.</title>
        <authorList>
            <consortium name="The Broad Institute Genomics Platform"/>
            <consortium name="The Broad Institute Genome Sequencing Center for Infectious Disease"/>
            <person name="Wu L."/>
            <person name="Ma J."/>
        </authorList>
    </citation>
    <scope>NUCLEOTIDE SEQUENCE [LARGE SCALE GENOMIC DNA]</scope>
    <source>
        <strain evidence="3">CGMCC 1.12923</strain>
    </source>
</reference>
<keyword evidence="3" id="KW-1185">Reference proteome</keyword>
<comment type="caution">
    <text evidence="2">The sequence shown here is derived from an EMBL/GenBank/DDBJ whole genome shotgun (WGS) entry which is preliminary data.</text>
</comment>
<dbReference type="SUPFAM" id="SSF53756">
    <property type="entry name" value="UDP-Glycosyltransferase/glycogen phosphorylase"/>
    <property type="match status" value="1"/>
</dbReference>
<dbReference type="CDD" id="cd03801">
    <property type="entry name" value="GT4_PimA-like"/>
    <property type="match status" value="1"/>
</dbReference>
<evidence type="ECO:0000259" key="1">
    <source>
        <dbReference type="Pfam" id="PF13439"/>
    </source>
</evidence>
<proteinExistence type="predicted"/>
<dbReference type="EMBL" id="BMGJ01000018">
    <property type="protein sequence ID" value="GGD76683.1"/>
    <property type="molecule type" value="Genomic_DNA"/>
</dbReference>
<dbReference type="RefSeq" id="WP_099036046.1">
    <property type="nucleotide sequence ID" value="NZ_BMGJ01000018.1"/>
</dbReference>
<name>A0ABQ1RR59_9ALTE</name>
<evidence type="ECO:0000313" key="3">
    <source>
        <dbReference type="Proteomes" id="UP000614272"/>
    </source>
</evidence>
<organism evidence="2 3">
    <name type="scientific">Lacimicrobium alkaliphilum</name>
    <dbReference type="NCBI Taxonomy" id="1526571"/>
    <lineage>
        <taxon>Bacteria</taxon>
        <taxon>Pseudomonadati</taxon>
        <taxon>Pseudomonadota</taxon>
        <taxon>Gammaproteobacteria</taxon>
        <taxon>Alteromonadales</taxon>
        <taxon>Alteromonadaceae</taxon>
        <taxon>Lacimicrobium</taxon>
    </lineage>
</organism>
<dbReference type="Proteomes" id="UP000614272">
    <property type="component" value="Unassembled WGS sequence"/>
</dbReference>
<gene>
    <name evidence="2" type="ORF">GCM10011357_34650</name>
</gene>
<accession>A0ABQ1RR59</accession>
<dbReference type="InterPro" id="IPR050194">
    <property type="entry name" value="Glycosyltransferase_grp1"/>
</dbReference>
<dbReference type="Pfam" id="PF13439">
    <property type="entry name" value="Glyco_transf_4"/>
    <property type="match status" value="1"/>
</dbReference>